<name>A0A061QNN5_9CHLO</name>
<evidence type="ECO:0000313" key="1">
    <source>
        <dbReference type="EMBL" id="JAC59991.1"/>
    </source>
</evidence>
<proteinExistence type="predicted"/>
<organism evidence="1">
    <name type="scientific">Tetraselmis sp. GSL018</name>
    <dbReference type="NCBI Taxonomy" id="582737"/>
    <lineage>
        <taxon>Eukaryota</taxon>
        <taxon>Viridiplantae</taxon>
        <taxon>Chlorophyta</taxon>
        <taxon>core chlorophytes</taxon>
        <taxon>Chlorodendrophyceae</taxon>
        <taxon>Chlorodendrales</taxon>
        <taxon>Chlorodendraceae</taxon>
        <taxon>Tetraselmis</taxon>
    </lineage>
</organism>
<dbReference type="AlphaFoldDB" id="A0A061QNN5"/>
<reference evidence="1" key="1">
    <citation type="submission" date="2014-05" db="EMBL/GenBank/DDBJ databases">
        <title>The transcriptome of the halophilic microalga Tetraselmis sp. GSL018 isolated from the Great Salt Lake, Utah.</title>
        <authorList>
            <person name="Jinkerson R.E."/>
            <person name="D'Adamo S."/>
            <person name="Posewitz M.C."/>
        </authorList>
    </citation>
    <scope>NUCLEOTIDE SEQUENCE</scope>
    <source>
        <strain evidence="1">GSL018</strain>
    </source>
</reference>
<gene>
    <name evidence="1" type="ORF">TSPGSL018_30109</name>
</gene>
<dbReference type="EMBL" id="GBEZ01027307">
    <property type="protein sequence ID" value="JAC59991.1"/>
    <property type="molecule type" value="Transcribed_RNA"/>
</dbReference>
<sequence length="88" mass="9960">MQQLVSSALATPWRELVQQSRLVDSFAGSSWLPKRLVQCLRQRYSLIDGRTCKPWITLRVYLERVSAAFQCDAALPWKLAGLQPVANA</sequence>
<protein>
    <submittedName>
        <fullName evidence="1">Uncharacterized protein</fullName>
    </submittedName>
</protein>
<accession>A0A061QNN5</accession>